<dbReference type="EMBL" id="ABLTIR010000023">
    <property type="protein sequence ID" value="EKZ1926531.1"/>
    <property type="molecule type" value="Genomic_DNA"/>
</dbReference>
<dbReference type="InterPro" id="IPR051803">
    <property type="entry name" value="TA_system_RelE-like_toxin"/>
</dbReference>
<gene>
    <name evidence="3" type="ORF">REH87_001528</name>
</gene>
<dbReference type="RefSeq" id="WP_080104384.1">
    <property type="nucleotide sequence ID" value="NZ_JAOCCB010000256.1"/>
</dbReference>
<dbReference type="Proteomes" id="UP001225498">
    <property type="component" value="Unassembled WGS sequence"/>
</dbReference>
<comment type="caution">
    <text evidence="3">The sequence shown here is derived from an EMBL/GenBank/DDBJ whole genome shotgun (WGS) entry which is preliminary data.</text>
</comment>
<reference evidence="3" key="1">
    <citation type="submission" date="2023-08" db="EMBL/GenBank/DDBJ databases">
        <authorList>
            <consortium name="Clinical and Environmental Microbiology Branch: Whole genome sequencing antimicrobial resistance pathogens in the healthcare setting"/>
        </authorList>
    </citation>
    <scope>NUCLEOTIDE SEQUENCE</scope>
    <source>
        <strain evidence="3">2023CJ-00293</strain>
    </source>
</reference>
<proteinExistence type="inferred from homology"/>
<organism evidence="3 4">
    <name type="scientific">Stenotrophomonas maltophilia</name>
    <name type="common">Pseudomonas maltophilia</name>
    <name type="synonym">Xanthomonas maltophilia</name>
    <dbReference type="NCBI Taxonomy" id="40324"/>
    <lineage>
        <taxon>Bacteria</taxon>
        <taxon>Pseudomonadati</taxon>
        <taxon>Pseudomonadota</taxon>
        <taxon>Gammaproteobacteria</taxon>
        <taxon>Lysobacterales</taxon>
        <taxon>Lysobacteraceae</taxon>
        <taxon>Stenotrophomonas</taxon>
        <taxon>Stenotrophomonas maltophilia group</taxon>
    </lineage>
</organism>
<evidence type="ECO:0000313" key="3">
    <source>
        <dbReference type="EMBL" id="EKZ1926531.1"/>
    </source>
</evidence>
<comment type="similarity">
    <text evidence="1">Belongs to the RelE toxin family.</text>
</comment>
<sequence length="94" mass="10738">MLPVVWRDSAAADLDEIVDYVGEFDPAAAERLWRDLRTIVEPLSEHPYLYPPSQRAPGFRELVATRSYVILYRVCETAVEIVAVVHARRQFPPA</sequence>
<evidence type="ECO:0000313" key="4">
    <source>
        <dbReference type="Proteomes" id="UP001225498"/>
    </source>
</evidence>
<dbReference type="InterPro" id="IPR007712">
    <property type="entry name" value="RelE/ParE_toxin"/>
</dbReference>
<accession>A0AAI9G4D7</accession>
<dbReference type="PANTHER" id="PTHR33755">
    <property type="entry name" value="TOXIN PARE1-RELATED"/>
    <property type="match status" value="1"/>
</dbReference>
<name>A0AAI9G4D7_STEMA</name>
<dbReference type="AlphaFoldDB" id="A0AAI9G4D7"/>
<dbReference type="InterPro" id="IPR035093">
    <property type="entry name" value="RelE/ParE_toxin_dom_sf"/>
</dbReference>
<keyword evidence="2" id="KW-1277">Toxin-antitoxin system</keyword>
<evidence type="ECO:0000256" key="1">
    <source>
        <dbReference type="ARBA" id="ARBA00006226"/>
    </source>
</evidence>
<dbReference type="Pfam" id="PF05016">
    <property type="entry name" value="ParE_toxin"/>
    <property type="match status" value="1"/>
</dbReference>
<evidence type="ECO:0000256" key="2">
    <source>
        <dbReference type="ARBA" id="ARBA00022649"/>
    </source>
</evidence>
<protein>
    <submittedName>
        <fullName evidence="3">Type II toxin-antitoxin system RelE/ParE family toxin</fullName>
    </submittedName>
</protein>
<dbReference type="Gene3D" id="3.30.2310.20">
    <property type="entry name" value="RelE-like"/>
    <property type="match status" value="1"/>
</dbReference>